<keyword evidence="1" id="KW-0812">Transmembrane</keyword>
<gene>
    <name evidence="2" type="ORF">VNI00_007295</name>
</gene>
<keyword evidence="3" id="KW-1185">Reference proteome</keyword>
<feature type="transmembrane region" description="Helical" evidence="1">
    <location>
        <begin position="20"/>
        <end position="38"/>
    </location>
</feature>
<evidence type="ECO:0000313" key="3">
    <source>
        <dbReference type="Proteomes" id="UP001383192"/>
    </source>
</evidence>
<reference evidence="2 3" key="1">
    <citation type="submission" date="2024-01" db="EMBL/GenBank/DDBJ databases">
        <title>A draft genome for a cacao thread blight-causing isolate of Paramarasmius palmivorus.</title>
        <authorList>
            <person name="Baruah I.K."/>
            <person name="Bukari Y."/>
            <person name="Amoako-Attah I."/>
            <person name="Meinhardt L.W."/>
            <person name="Bailey B.A."/>
            <person name="Cohen S.P."/>
        </authorList>
    </citation>
    <scope>NUCLEOTIDE SEQUENCE [LARGE SCALE GENOMIC DNA]</scope>
    <source>
        <strain evidence="2 3">GH-12</strain>
    </source>
</reference>
<evidence type="ECO:0000313" key="2">
    <source>
        <dbReference type="EMBL" id="KAK7045868.1"/>
    </source>
</evidence>
<sequence>MGSIKVDSPLLLMALIAWEFMLYGAYVVLFGVCTHVLLKRKKASYKYYQLAHTLIFLLVLANLALDTTGTAFLLLKVKMYEV</sequence>
<dbReference type="Proteomes" id="UP001383192">
    <property type="component" value="Unassembled WGS sequence"/>
</dbReference>
<feature type="transmembrane region" description="Helical" evidence="1">
    <location>
        <begin position="50"/>
        <end position="75"/>
    </location>
</feature>
<dbReference type="AlphaFoldDB" id="A0AAW0D0F4"/>
<accession>A0AAW0D0F4</accession>
<dbReference type="EMBL" id="JAYKXP010000023">
    <property type="protein sequence ID" value="KAK7045868.1"/>
    <property type="molecule type" value="Genomic_DNA"/>
</dbReference>
<evidence type="ECO:0000256" key="1">
    <source>
        <dbReference type="SAM" id="Phobius"/>
    </source>
</evidence>
<proteinExistence type="predicted"/>
<keyword evidence="1" id="KW-0472">Membrane</keyword>
<keyword evidence="1" id="KW-1133">Transmembrane helix</keyword>
<protein>
    <recommendedName>
        <fullName evidence="4">NADH dehydrogenase subunit 4</fullName>
    </recommendedName>
</protein>
<organism evidence="2 3">
    <name type="scientific">Paramarasmius palmivorus</name>
    <dbReference type="NCBI Taxonomy" id="297713"/>
    <lineage>
        <taxon>Eukaryota</taxon>
        <taxon>Fungi</taxon>
        <taxon>Dikarya</taxon>
        <taxon>Basidiomycota</taxon>
        <taxon>Agaricomycotina</taxon>
        <taxon>Agaricomycetes</taxon>
        <taxon>Agaricomycetidae</taxon>
        <taxon>Agaricales</taxon>
        <taxon>Marasmiineae</taxon>
        <taxon>Marasmiaceae</taxon>
        <taxon>Paramarasmius</taxon>
    </lineage>
</organism>
<name>A0AAW0D0F4_9AGAR</name>
<evidence type="ECO:0008006" key="4">
    <source>
        <dbReference type="Google" id="ProtNLM"/>
    </source>
</evidence>
<comment type="caution">
    <text evidence="2">The sequence shown here is derived from an EMBL/GenBank/DDBJ whole genome shotgun (WGS) entry which is preliminary data.</text>
</comment>